<dbReference type="Proteomes" id="UP000660668">
    <property type="component" value="Unassembled WGS sequence"/>
</dbReference>
<dbReference type="EMBL" id="JADKPO010000008">
    <property type="protein sequence ID" value="MBF4767722.1"/>
    <property type="molecule type" value="Genomic_DNA"/>
</dbReference>
<evidence type="ECO:0000256" key="1">
    <source>
        <dbReference type="ARBA" id="ARBA00022801"/>
    </source>
</evidence>
<evidence type="ECO:0000313" key="3">
    <source>
        <dbReference type="Proteomes" id="UP000660668"/>
    </source>
</evidence>
<keyword evidence="3" id="KW-1185">Reference proteome</keyword>
<protein>
    <submittedName>
        <fullName evidence="2">Histidine phosphatase family protein</fullName>
    </submittedName>
</protein>
<dbReference type="InterPro" id="IPR029033">
    <property type="entry name" value="His_PPase_superfam"/>
</dbReference>
<dbReference type="CDD" id="cd07067">
    <property type="entry name" value="HP_PGM_like"/>
    <property type="match status" value="1"/>
</dbReference>
<dbReference type="PANTHER" id="PTHR20935:SF0">
    <property type="entry name" value="SERINE_THREONINE-PROTEIN PHOSPHATASE PGAM5, MITOCHONDRIAL"/>
    <property type="match status" value="1"/>
</dbReference>
<gene>
    <name evidence="2" type="ORF">ISU10_08075</name>
</gene>
<dbReference type="SMART" id="SM00855">
    <property type="entry name" value="PGAM"/>
    <property type="match status" value="1"/>
</dbReference>
<dbReference type="Gene3D" id="3.40.50.1240">
    <property type="entry name" value="Phosphoglycerate mutase-like"/>
    <property type="match status" value="1"/>
</dbReference>
<accession>A0A930VNC7</accession>
<sequence length="208" mass="22727">MGQILLVRHGQASFGAADYDVLSPVGEQQARATGAALRTLRPDVVVHGVMQRQRRTAELIAEAAGWDVVLTVEQAWDEFDHLAMLDAQPQDYDGQPDERQFQAWFEKATRRWLSGDHDADYAESWPDFRDRVLAGLGALGDGTTVVVTSGGPISIVVAHLLASPAAYERIAPVVVNASLTKVVLGSRGRTLVSFNEHGHLPSELLTYR</sequence>
<name>A0A930VNC7_9ACTN</name>
<dbReference type="RefSeq" id="WP_194695860.1">
    <property type="nucleotide sequence ID" value="NZ_JADKPO010000008.1"/>
</dbReference>
<dbReference type="InterPro" id="IPR051021">
    <property type="entry name" value="Mito_Ser/Thr_phosphatase"/>
</dbReference>
<dbReference type="Pfam" id="PF00300">
    <property type="entry name" value="His_Phos_1"/>
    <property type="match status" value="1"/>
</dbReference>
<dbReference type="InterPro" id="IPR013078">
    <property type="entry name" value="His_Pase_superF_clade-1"/>
</dbReference>
<reference evidence="2" key="1">
    <citation type="submission" date="2020-11" db="EMBL/GenBank/DDBJ databases">
        <title>Nocardioides cynanchi sp. nov., isolated from soil of rhizosphere of Cynanchum wilfordii.</title>
        <authorList>
            <person name="Lee J.-S."/>
            <person name="Suh M.K."/>
            <person name="Kim J.-S."/>
        </authorList>
    </citation>
    <scope>NUCLEOTIDE SEQUENCE</scope>
    <source>
        <strain evidence="2">KCTC 19276</strain>
    </source>
</reference>
<proteinExistence type="predicted"/>
<dbReference type="AlphaFoldDB" id="A0A930VNC7"/>
<organism evidence="2 3">
    <name type="scientific">Nocardioides agariphilus</name>
    <dbReference type="NCBI Taxonomy" id="433664"/>
    <lineage>
        <taxon>Bacteria</taxon>
        <taxon>Bacillati</taxon>
        <taxon>Actinomycetota</taxon>
        <taxon>Actinomycetes</taxon>
        <taxon>Propionibacteriales</taxon>
        <taxon>Nocardioidaceae</taxon>
        <taxon>Nocardioides</taxon>
    </lineage>
</organism>
<comment type="caution">
    <text evidence="2">The sequence shown here is derived from an EMBL/GenBank/DDBJ whole genome shotgun (WGS) entry which is preliminary data.</text>
</comment>
<dbReference type="SUPFAM" id="SSF53254">
    <property type="entry name" value="Phosphoglycerate mutase-like"/>
    <property type="match status" value="1"/>
</dbReference>
<dbReference type="PANTHER" id="PTHR20935">
    <property type="entry name" value="PHOSPHOGLYCERATE MUTASE-RELATED"/>
    <property type="match status" value="1"/>
</dbReference>
<dbReference type="GO" id="GO:0016787">
    <property type="term" value="F:hydrolase activity"/>
    <property type="evidence" value="ECO:0007669"/>
    <property type="project" value="UniProtKB-KW"/>
</dbReference>
<keyword evidence="1" id="KW-0378">Hydrolase</keyword>
<evidence type="ECO:0000313" key="2">
    <source>
        <dbReference type="EMBL" id="MBF4767722.1"/>
    </source>
</evidence>